<name>A0A0G0QN19_9BACT</name>
<accession>A0A0G0QN19</accession>
<organism evidence="1 2">
    <name type="scientific">Candidatus Daviesbacteria bacterium GW2011_GWC2_40_12</name>
    <dbReference type="NCBI Taxonomy" id="1618431"/>
    <lineage>
        <taxon>Bacteria</taxon>
        <taxon>Candidatus Daviesiibacteriota</taxon>
    </lineage>
</organism>
<comment type="caution">
    <text evidence="1">The sequence shown here is derived from an EMBL/GenBank/DDBJ whole genome shotgun (WGS) entry which is preliminary data.</text>
</comment>
<protein>
    <submittedName>
        <fullName evidence="1">Uncharacterized protein</fullName>
    </submittedName>
</protein>
<reference evidence="1 2" key="1">
    <citation type="journal article" date="2015" name="Nature">
        <title>rRNA introns, odd ribosomes, and small enigmatic genomes across a large radiation of phyla.</title>
        <authorList>
            <person name="Brown C.T."/>
            <person name="Hug L.A."/>
            <person name="Thomas B.C."/>
            <person name="Sharon I."/>
            <person name="Castelle C.J."/>
            <person name="Singh A."/>
            <person name="Wilkins M.J."/>
            <person name="Williams K.H."/>
            <person name="Banfield J.F."/>
        </authorList>
    </citation>
    <scope>NUCLEOTIDE SEQUENCE [LARGE SCALE GENOMIC DNA]</scope>
</reference>
<evidence type="ECO:0000313" key="2">
    <source>
        <dbReference type="Proteomes" id="UP000034881"/>
    </source>
</evidence>
<dbReference type="EMBL" id="LBYB01000009">
    <property type="protein sequence ID" value="KKR41553.1"/>
    <property type="molecule type" value="Genomic_DNA"/>
</dbReference>
<proteinExistence type="predicted"/>
<dbReference type="Proteomes" id="UP000034881">
    <property type="component" value="Unassembled WGS sequence"/>
</dbReference>
<evidence type="ECO:0000313" key="1">
    <source>
        <dbReference type="EMBL" id="KKR41553.1"/>
    </source>
</evidence>
<dbReference type="AlphaFoldDB" id="A0A0G0QN19"/>
<gene>
    <name evidence="1" type="ORF">UT77_C0009G0011</name>
</gene>
<sequence>MVAEIKLETFSKSIPSQQSPDQTEEVITVYEAGTGKLMGQYRNAGKI</sequence>